<dbReference type="EMBL" id="BMKP01000011">
    <property type="protein sequence ID" value="GGF26528.1"/>
    <property type="molecule type" value="Genomic_DNA"/>
</dbReference>
<dbReference type="Proteomes" id="UP000655016">
    <property type="component" value="Unassembled WGS sequence"/>
</dbReference>
<comment type="caution">
    <text evidence="2">The sequence shown here is derived from an EMBL/GenBank/DDBJ whole genome shotgun (WGS) entry which is preliminary data.</text>
</comment>
<protein>
    <submittedName>
        <fullName evidence="2">DUF2807 domain-containing protein</fullName>
    </submittedName>
</protein>
<name>A0ABQ1UVX7_9FLAO</name>
<proteinExistence type="predicted"/>
<evidence type="ECO:0000259" key="1">
    <source>
        <dbReference type="Pfam" id="PF10988"/>
    </source>
</evidence>
<feature type="domain" description="Putative auto-transporter adhesin head GIN" evidence="1">
    <location>
        <begin position="34"/>
        <end position="213"/>
    </location>
</feature>
<dbReference type="Gene3D" id="2.160.20.120">
    <property type="match status" value="1"/>
</dbReference>
<sequence>MLNLKIKEMKKLIIGAVILLVQMSFGQVTKELGDFDTVKVYDKLNVKLVQSSENKIVIKGAREAELEAVNKNGILKIRMPFPKLLSGNDLEVTLYYKHIELIDVNEGANVTSSEAIKATSFKVSAQEGGKINVDLDVEKLNVSSVSGGEITLTGKATNQDAKLGAGGYLLASKLSTAQTKVSVSAGGKADVNASTLVDAKVSAGGSIYIYGKPKQINQKTVFGGKIEEVK</sequence>
<dbReference type="InterPro" id="IPR021255">
    <property type="entry name" value="DUF2807"/>
</dbReference>
<organism evidence="2 3">
    <name type="scientific">Flavobacterium limi</name>
    <dbReference type="NCBI Taxonomy" id="2045105"/>
    <lineage>
        <taxon>Bacteria</taxon>
        <taxon>Pseudomonadati</taxon>
        <taxon>Bacteroidota</taxon>
        <taxon>Flavobacteriia</taxon>
        <taxon>Flavobacteriales</taxon>
        <taxon>Flavobacteriaceae</taxon>
        <taxon>Flavobacterium</taxon>
    </lineage>
</organism>
<reference evidence="3" key="1">
    <citation type="journal article" date="2019" name="Int. J. Syst. Evol. Microbiol.">
        <title>The Global Catalogue of Microorganisms (GCM) 10K type strain sequencing project: providing services to taxonomists for standard genome sequencing and annotation.</title>
        <authorList>
            <consortium name="The Broad Institute Genomics Platform"/>
            <consortium name="The Broad Institute Genome Sequencing Center for Infectious Disease"/>
            <person name="Wu L."/>
            <person name="Ma J."/>
        </authorList>
    </citation>
    <scope>NUCLEOTIDE SEQUENCE [LARGE SCALE GENOMIC DNA]</scope>
    <source>
        <strain evidence="3">CGMCC 1.16060</strain>
    </source>
</reference>
<evidence type="ECO:0000313" key="2">
    <source>
        <dbReference type="EMBL" id="GGF26528.1"/>
    </source>
</evidence>
<gene>
    <name evidence="2" type="ORF">GCM10011518_39900</name>
</gene>
<accession>A0ABQ1UVX7</accession>
<evidence type="ECO:0000313" key="3">
    <source>
        <dbReference type="Proteomes" id="UP000655016"/>
    </source>
</evidence>
<keyword evidence="3" id="KW-1185">Reference proteome</keyword>
<dbReference type="Pfam" id="PF10988">
    <property type="entry name" value="DUF2807"/>
    <property type="match status" value="1"/>
</dbReference>